<dbReference type="SUPFAM" id="SSF103481">
    <property type="entry name" value="Multidrug resistance efflux transporter EmrE"/>
    <property type="match status" value="1"/>
</dbReference>
<dbReference type="AlphaFoldDB" id="A0A365GWT0"/>
<evidence type="ECO:0000256" key="1">
    <source>
        <dbReference type="ARBA" id="ARBA00004141"/>
    </source>
</evidence>
<dbReference type="Pfam" id="PF05653">
    <property type="entry name" value="Mg_trans_NIPA"/>
    <property type="match status" value="1"/>
</dbReference>
<evidence type="ECO:0000256" key="4">
    <source>
        <dbReference type="ARBA" id="ARBA00023136"/>
    </source>
</evidence>
<evidence type="ECO:0000313" key="6">
    <source>
        <dbReference type="EMBL" id="RAY11232.1"/>
    </source>
</evidence>
<gene>
    <name evidence="6" type="ORF">DPM19_31235</name>
</gene>
<feature type="transmembrane region" description="Helical" evidence="5">
    <location>
        <begin position="103"/>
        <end position="120"/>
    </location>
</feature>
<dbReference type="Proteomes" id="UP000251891">
    <property type="component" value="Unassembled WGS sequence"/>
</dbReference>
<evidence type="ECO:0000256" key="2">
    <source>
        <dbReference type="ARBA" id="ARBA00022692"/>
    </source>
</evidence>
<dbReference type="PANTHER" id="PTHR40761:SF1">
    <property type="entry name" value="CONSERVED INTEGRAL MEMBRANE ALANINE VALINE AND LEUCINE RICH PROTEIN-RELATED"/>
    <property type="match status" value="1"/>
</dbReference>
<dbReference type="RefSeq" id="WP_111871688.1">
    <property type="nucleotide sequence ID" value="NZ_QLYX01000020.1"/>
</dbReference>
<sequence>MRAELLAFCATACYYLSYAIWKIAAERMPPLRGTRPFHLAWQGVTSAWWWLGLMVTLGGVALQIAALRTLPLAVAVPIFVASLVCLLILAMVGFGERLNSREWLCLGLFAGAVLLVVLSVEEVPRLSGTSVSVLPVLAVVVPAVAIPVLLFVLDGRSPEGRHARPIAGVVYGIGTGVLNGTAELMIKGIADLYRDGEGVADIAATPYPHALLVTAITAFMMIQVALQRYRMAVVISVGTVIAQGHLLLTGTLLYGEALPRDPGAAVLRVLALATAVAAVLLFPRQEDPALTRRHRSQPAPGPVSPAS</sequence>
<reference evidence="6 7" key="1">
    <citation type="submission" date="2018-06" db="EMBL/GenBank/DDBJ databases">
        <title>Actinomadura craniellae sp. nov. isolated from marine sponge Craniella sp.</title>
        <authorList>
            <person name="Li L."/>
            <person name="Xu Q.H."/>
            <person name="Lin H.W."/>
            <person name="Lu Y.H."/>
        </authorList>
    </citation>
    <scope>NUCLEOTIDE SEQUENCE [LARGE SCALE GENOMIC DNA]</scope>
    <source>
        <strain evidence="6 7">LHW63021</strain>
    </source>
</reference>
<dbReference type="InterPro" id="IPR037185">
    <property type="entry name" value="EmrE-like"/>
</dbReference>
<evidence type="ECO:0000256" key="5">
    <source>
        <dbReference type="SAM" id="Phobius"/>
    </source>
</evidence>
<feature type="transmembrane region" description="Helical" evidence="5">
    <location>
        <begin position="265"/>
        <end position="283"/>
    </location>
</feature>
<keyword evidence="4 5" id="KW-0472">Membrane</keyword>
<dbReference type="GO" id="GO:0016020">
    <property type="term" value="C:membrane"/>
    <property type="evidence" value="ECO:0007669"/>
    <property type="project" value="UniProtKB-SubCell"/>
</dbReference>
<organism evidence="6 7">
    <name type="scientific">Actinomadura craniellae</name>
    <dbReference type="NCBI Taxonomy" id="2231787"/>
    <lineage>
        <taxon>Bacteria</taxon>
        <taxon>Bacillati</taxon>
        <taxon>Actinomycetota</taxon>
        <taxon>Actinomycetes</taxon>
        <taxon>Streptosporangiales</taxon>
        <taxon>Thermomonosporaceae</taxon>
        <taxon>Actinomadura</taxon>
    </lineage>
</organism>
<feature type="transmembrane region" description="Helical" evidence="5">
    <location>
        <begin position="132"/>
        <end position="153"/>
    </location>
</feature>
<name>A0A365GWT0_9ACTN</name>
<dbReference type="GO" id="GO:0015095">
    <property type="term" value="F:magnesium ion transmembrane transporter activity"/>
    <property type="evidence" value="ECO:0007669"/>
    <property type="project" value="InterPro"/>
</dbReference>
<dbReference type="EMBL" id="QLYX01000020">
    <property type="protein sequence ID" value="RAY11232.1"/>
    <property type="molecule type" value="Genomic_DNA"/>
</dbReference>
<comment type="caution">
    <text evidence="6">The sequence shown here is derived from an EMBL/GenBank/DDBJ whole genome shotgun (WGS) entry which is preliminary data.</text>
</comment>
<feature type="transmembrane region" description="Helical" evidence="5">
    <location>
        <begin position="165"/>
        <end position="186"/>
    </location>
</feature>
<keyword evidence="7" id="KW-1185">Reference proteome</keyword>
<comment type="subcellular location">
    <subcellularLocation>
        <location evidence="1">Membrane</location>
        <topology evidence="1">Multi-pass membrane protein</topology>
    </subcellularLocation>
</comment>
<feature type="transmembrane region" description="Helical" evidence="5">
    <location>
        <begin position="72"/>
        <end position="91"/>
    </location>
</feature>
<evidence type="ECO:0000256" key="3">
    <source>
        <dbReference type="ARBA" id="ARBA00022989"/>
    </source>
</evidence>
<dbReference type="InterPro" id="IPR008521">
    <property type="entry name" value="Mg_trans_NIPA"/>
</dbReference>
<evidence type="ECO:0000313" key="7">
    <source>
        <dbReference type="Proteomes" id="UP000251891"/>
    </source>
</evidence>
<accession>A0A365GWT0</accession>
<feature type="transmembrane region" description="Helical" evidence="5">
    <location>
        <begin position="233"/>
        <end position="253"/>
    </location>
</feature>
<keyword evidence="2 5" id="KW-0812">Transmembrane</keyword>
<dbReference type="Gene3D" id="1.10.3730.20">
    <property type="match status" value="1"/>
</dbReference>
<feature type="transmembrane region" description="Helical" evidence="5">
    <location>
        <begin position="46"/>
        <end position="66"/>
    </location>
</feature>
<dbReference type="OrthoDB" id="3469424at2"/>
<keyword evidence="3 5" id="KW-1133">Transmembrane helix</keyword>
<feature type="transmembrane region" description="Helical" evidence="5">
    <location>
        <begin position="206"/>
        <end position="226"/>
    </location>
</feature>
<feature type="transmembrane region" description="Helical" evidence="5">
    <location>
        <begin position="6"/>
        <end position="25"/>
    </location>
</feature>
<dbReference type="PANTHER" id="PTHR40761">
    <property type="entry name" value="CONSERVED INTEGRAL MEMBRANE ALANINE VALINE AND LEUCINE RICH PROTEIN-RELATED"/>
    <property type="match status" value="1"/>
</dbReference>
<proteinExistence type="predicted"/>
<protein>
    <recommendedName>
        <fullName evidence="8">Magnesium transporter NIPA</fullName>
    </recommendedName>
</protein>
<evidence type="ECO:0008006" key="8">
    <source>
        <dbReference type="Google" id="ProtNLM"/>
    </source>
</evidence>